<name>A0ABQ0FXL9_9PEZI</name>
<keyword evidence="3" id="KW-1185">Reference proteome</keyword>
<sequence length="397" mass="42773">MAPSDQSLLDRLNALKPTSITITKPEVAADIPTLEESPPASREDALTARLRILRNQTSYSGSIGAVPDPSETPKSDGGCPRSQPLAKPPSLSSRASERKVVARTPPESAGPSAAQKHGQHRFLEAEANADDEDALDELLECLGDEAFDLDVEGDVDSLPDCNPSADTKKLAGLLESLQKDSAPDRNSVPPEDDDDSDGEQMARAVEAVLSQLQDEMNSLPPPAPTREEDEKQQPGEEEAPVPGTEANTVDGHDDNATLALPAVPTQLVDPVADAKEDEEDRRKSIDFEQDISARLASLKGLGSGATLDAFGLPSVPTFRPQDRPTSTNSRGLRSAKYTDGDQSTWCVVCLDDATIRCIGCDNDVYCARCWREMHVGPSAGYDERGHQWVRIARDNRD</sequence>
<feature type="region of interest" description="Disordered" evidence="1">
    <location>
        <begin position="312"/>
        <end position="335"/>
    </location>
</feature>
<dbReference type="PANTHER" id="PTHR46603">
    <property type="entry name" value="ABSCISSION/NOCUT CHECKPOINT REGULATOR"/>
    <property type="match status" value="1"/>
</dbReference>
<feature type="region of interest" description="Disordered" evidence="1">
    <location>
        <begin position="152"/>
        <end position="285"/>
    </location>
</feature>
<feature type="region of interest" description="Disordered" evidence="1">
    <location>
        <begin position="57"/>
        <end position="131"/>
    </location>
</feature>
<dbReference type="RefSeq" id="XP_070911981.1">
    <property type="nucleotide sequence ID" value="XM_071055880.1"/>
</dbReference>
<dbReference type="Proteomes" id="UP001628179">
    <property type="component" value="Unassembled WGS sequence"/>
</dbReference>
<dbReference type="PANTHER" id="PTHR46603:SF1">
    <property type="entry name" value="ABSCISSION_NOCUT CHECKPOINT REGULATOR"/>
    <property type="match status" value="1"/>
</dbReference>
<dbReference type="EMBL" id="BAAFSV010000001">
    <property type="protein sequence ID" value="GAB1310248.1"/>
    <property type="molecule type" value="Genomic_DNA"/>
</dbReference>
<dbReference type="CDD" id="cd19817">
    <property type="entry name" value="Bbox1_ANCHR-like"/>
    <property type="match status" value="1"/>
</dbReference>
<dbReference type="Pfam" id="PF22586">
    <property type="entry name" value="ANCHR-like_BBOX"/>
    <property type="match status" value="1"/>
</dbReference>
<comment type="caution">
    <text evidence="2">The sequence shown here is derived from an EMBL/GenBank/DDBJ whole genome shotgun (WGS) entry which is preliminary data.</text>
</comment>
<protein>
    <submittedName>
        <fullName evidence="2">Abscission/NoCut checkpoint regulator</fullName>
    </submittedName>
</protein>
<evidence type="ECO:0000256" key="1">
    <source>
        <dbReference type="SAM" id="MobiDB-lite"/>
    </source>
</evidence>
<evidence type="ECO:0000313" key="3">
    <source>
        <dbReference type="Proteomes" id="UP001628179"/>
    </source>
</evidence>
<organism evidence="2 3">
    <name type="scientific">Madurella fahalii</name>
    <dbReference type="NCBI Taxonomy" id="1157608"/>
    <lineage>
        <taxon>Eukaryota</taxon>
        <taxon>Fungi</taxon>
        <taxon>Dikarya</taxon>
        <taxon>Ascomycota</taxon>
        <taxon>Pezizomycotina</taxon>
        <taxon>Sordariomycetes</taxon>
        <taxon>Sordariomycetidae</taxon>
        <taxon>Sordariales</taxon>
        <taxon>Sordariales incertae sedis</taxon>
        <taxon>Madurella</taxon>
    </lineage>
</organism>
<feature type="region of interest" description="Disordered" evidence="1">
    <location>
        <begin position="20"/>
        <end position="44"/>
    </location>
</feature>
<proteinExistence type="predicted"/>
<accession>A0ABQ0FXL9</accession>
<reference evidence="2 3" key="1">
    <citation type="submission" date="2024-09" db="EMBL/GenBank/DDBJ databases">
        <title>Itraconazole resistance in Madurella fahalii resulting from another homologue of gene encoding cytochrome P450 14-alpha sterol demethylase (CYP51).</title>
        <authorList>
            <person name="Yoshioka I."/>
            <person name="Fahal A.H."/>
            <person name="Kaneko S."/>
            <person name="Yaguchi T."/>
        </authorList>
    </citation>
    <scope>NUCLEOTIDE SEQUENCE [LARGE SCALE GENOMIC DNA]</scope>
    <source>
        <strain evidence="2 3">IFM 68171</strain>
    </source>
</reference>
<dbReference type="SUPFAM" id="SSF57845">
    <property type="entry name" value="B-box zinc-binding domain"/>
    <property type="match status" value="1"/>
</dbReference>
<dbReference type="GeneID" id="98171203"/>
<feature type="compositionally biased region" description="Basic and acidic residues" evidence="1">
    <location>
        <begin position="225"/>
        <end position="234"/>
    </location>
</feature>
<evidence type="ECO:0000313" key="2">
    <source>
        <dbReference type="EMBL" id="GAB1310248.1"/>
    </source>
</evidence>
<gene>
    <name evidence="2" type="ORF">MFIFM68171_00458</name>
</gene>
<dbReference type="InterPro" id="IPR044553">
    <property type="entry name" value="Bbox1_ANCHR"/>
</dbReference>